<dbReference type="Gene3D" id="1.10.10.10">
    <property type="entry name" value="Winged helix-like DNA-binding domain superfamily/Winged helix DNA-binding domain"/>
    <property type="match status" value="1"/>
</dbReference>
<dbReference type="RefSeq" id="WP_058723521.1">
    <property type="nucleotide sequence ID" value="NZ_DBGEBT010000004.1"/>
</dbReference>
<evidence type="ECO:0000313" key="2">
    <source>
        <dbReference type="Proteomes" id="UP000053433"/>
    </source>
</evidence>
<dbReference type="Proteomes" id="UP000053433">
    <property type="component" value="Unassembled WGS sequence"/>
</dbReference>
<protein>
    <submittedName>
        <fullName evidence="1">Uncharacterized protein</fullName>
    </submittedName>
</protein>
<evidence type="ECO:0000313" key="1">
    <source>
        <dbReference type="EMBL" id="KUE75529.1"/>
    </source>
</evidence>
<dbReference type="InterPro" id="IPR036388">
    <property type="entry name" value="WH-like_DNA-bd_sf"/>
</dbReference>
<proteinExistence type="predicted"/>
<comment type="caution">
    <text evidence="1">The sequence shown here is derived from an EMBL/GenBank/DDBJ whole genome shotgun (WGS) entry which is preliminary data.</text>
</comment>
<accession>A0A0W7TNW2</accession>
<name>A0A0W7TNW2_9FIRM</name>
<dbReference type="EMBL" id="LMUA01000020">
    <property type="protein sequence ID" value="KUE75529.1"/>
    <property type="molecule type" value="Genomic_DNA"/>
</dbReference>
<dbReference type="InterPro" id="IPR013324">
    <property type="entry name" value="RNA_pol_sigma_r3/r4-like"/>
</dbReference>
<sequence length="171" mass="19641">MTAKEYVVCQLEGYTQFRNDITTLEFELKDLAPFDELQTDDLIETLTFSHPTESPVQESRISDKTAAIALSYHTIGLEQTRDTRLRIASQLEVYQMLANRLDTYLCALYPEDAAVLKKHYFDGLSWQGIADAEHHCIRTVIKRRNRGMKRLTELYDRLARLGALPGVEPSM</sequence>
<reference evidence="1 2" key="1">
    <citation type="submission" date="2015-10" db="EMBL/GenBank/DDBJ databases">
        <title>A novel member of the family Ruminococcaceae isolated from human faeces.</title>
        <authorList>
            <person name="Shkoporov A.N."/>
            <person name="Chaplin A.V."/>
            <person name="Motuzova O.V."/>
            <person name="Kafarskaia L.I."/>
            <person name="Efimov B.A."/>
        </authorList>
    </citation>
    <scope>NUCLEOTIDE SEQUENCE [LARGE SCALE GENOMIC DNA]</scope>
    <source>
        <strain evidence="1 2">668</strain>
    </source>
</reference>
<gene>
    <name evidence="1" type="ORF">ASJ35_13505</name>
</gene>
<dbReference type="SUPFAM" id="SSF88659">
    <property type="entry name" value="Sigma3 and sigma4 domains of RNA polymerase sigma factors"/>
    <property type="match status" value="1"/>
</dbReference>
<organism evidence="1 2">
    <name type="scientific">Ruthenibacterium lactatiformans</name>
    <dbReference type="NCBI Taxonomy" id="1550024"/>
    <lineage>
        <taxon>Bacteria</taxon>
        <taxon>Bacillati</taxon>
        <taxon>Bacillota</taxon>
        <taxon>Clostridia</taxon>
        <taxon>Eubacteriales</taxon>
        <taxon>Oscillospiraceae</taxon>
        <taxon>Ruthenibacterium</taxon>
    </lineage>
</organism>
<dbReference type="AlphaFoldDB" id="A0A0W7TNW2"/>